<evidence type="ECO:0000256" key="1">
    <source>
        <dbReference type="SAM" id="MobiDB-lite"/>
    </source>
</evidence>
<proteinExistence type="predicted"/>
<feature type="compositionally biased region" description="Low complexity" evidence="1">
    <location>
        <begin position="125"/>
        <end position="134"/>
    </location>
</feature>
<evidence type="ECO:0000313" key="3">
    <source>
        <dbReference type="EMBL" id="JAS98137.1"/>
    </source>
</evidence>
<evidence type="ECO:0000313" key="2">
    <source>
        <dbReference type="EMBL" id="JAS93849.1"/>
    </source>
</evidence>
<dbReference type="EMBL" id="GECU01009569">
    <property type="protein sequence ID" value="JAS98137.1"/>
    <property type="molecule type" value="Transcribed_RNA"/>
</dbReference>
<organism evidence="3">
    <name type="scientific">Homalodisca liturata</name>
    <dbReference type="NCBI Taxonomy" id="320908"/>
    <lineage>
        <taxon>Eukaryota</taxon>
        <taxon>Metazoa</taxon>
        <taxon>Ecdysozoa</taxon>
        <taxon>Arthropoda</taxon>
        <taxon>Hexapoda</taxon>
        <taxon>Insecta</taxon>
        <taxon>Pterygota</taxon>
        <taxon>Neoptera</taxon>
        <taxon>Paraneoptera</taxon>
        <taxon>Hemiptera</taxon>
        <taxon>Auchenorrhyncha</taxon>
        <taxon>Membracoidea</taxon>
        <taxon>Cicadellidae</taxon>
        <taxon>Cicadellinae</taxon>
        <taxon>Proconiini</taxon>
        <taxon>Homalodisca</taxon>
    </lineage>
</organism>
<feature type="non-terminal residue" evidence="3">
    <location>
        <position position="250"/>
    </location>
</feature>
<feature type="region of interest" description="Disordered" evidence="1">
    <location>
        <begin position="120"/>
        <end position="140"/>
    </location>
</feature>
<feature type="compositionally biased region" description="Basic residues" evidence="1">
    <location>
        <begin position="207"/>
        <end position="236"/>
    </location>
</feature>
<gene>
    <name evidence="2" type="ORF">g.5453</name>
    <name evidence="3" type="ORF">g.5454</name>
</gene>
<protein>
    <submittedName>
        <fullName evidence="3">Uncharacterized protein</fullName>
    </submittedName>
</protein>
<name>A0A1B6JG31_9HEMI</name>
<accession>A0A1B6JG31</accession>
<sequence length="250" mass="28078">MTSRGRKLVHLALEPKTAIKNETASNQTLPILPILQNTNLKTASTLRPRTTTSVIGVIDAESTTMTDKINHDYKQTNTLELDSDTSDLFSDASSEEYQPDVNEASESDFEIVEEFKQGKCPQTISDSSSDLNSDIVGPSEEEEGFTGIRTLQVNCFNQDFVHQPMATSQVNEQPQENILMYQMDDPQPQKNVSIPQMDDPNSLPPVGKKKKVFSPKLKVSRKRQRNPNEWKKRKAAIARQKGEAYQSYKG</sequence>
<feature type="region of interest" description="Disordered" evidence="1">
    <location>
        <begin position="186"/>
        <end position="250"/>
    </location>
</feature>
<reference evidence="3" key="1">
    <citation type="submission" date="2015-11" db="EMBL/GenBank/DDBJ databases">
        <title>De novo transcriptome assembly of four potential Pierce s Disease insect vectors from Arizona vineyards.</title>
        <authorList>
            <person name="Tassone E.E."/>
        </authorList>
    </citation>
    <scope>NUCLEOTIDE SEQUENCE</scope>
</reference>
<dbReference type="AlphaFoldDB" id="A0A1B6JG31"/>
<dbReference type="EMBL" id="GECU01013857">
    <property type="protein sequence ID" value="JAS93849.1"/>
    <property type="molecule type" value="Transcribed_RNA"/>
</dbReference>